<comment type="subcellular location">
    <subcellularLocation>
        <location evidence="1">Cell membrane</location>
        <topology evidence="1">Multi-pass membrane protein</topology>
    </subcellularLocation>
</comment>
<dbReference type="PANTHER" id="PTHR43394:SF1">
    <property type="entry name" value="ATP-BINDING CASSETTE SUB-FAMILY B MEMBER 10, MITOCHONDRIAL"/>
    <property type="match status" value="1"/>
</dbReference>
<dbReference type="InterPro" id="IPR003439">
    <property type="entry name" value="ABC_transporter-like_ATP-bd"/>
</dbReference>
<keyword evidence="8" id="KW-0472">Membrane</keyword>
<keyword evidence="3" id="KW-1003">Cell membrane</keyword>
<keyword evidence="5" id="KW-0547">Nucleotide-binding</keyword>
<evidence type="ECO:0000256" key="1">
    <source>
        <dbReference type="ARBA" id="ARBA00004651"/>
    </source>
</evidence>
<dbReference type="Pfam" id="PF00005">
    <property type="entry name" value="ABC_tran"/>
    <property type="match status" value="1"/>
</dbReference>
<evidence type="ECO:0000313" key="10">
    <source>
        <dbReference type="EMBL" id="CAG4989454.1"/>
    </source>
</evidence>
<dbReference type="FunFam" id="3.40.50.300:FF:000299">
    <property type="entry name" value="ABC transporter ATP-binding protein/permease"/>
    <property type="match status" value="1"/>
</dbReference>
<gene>
    <name evidence="10" type="primary">hlyB</name>
    <name evidence="10" type="ORF">DYBT9275_00296</name>
</gene>
<evidence type="ECO:0000256" key="6">
    <source>
        <dbReference type="ARBA" id="ARBA00022840"/>
    </source>
</evidence>
<dbReference type="EMBL" id="CAJRAF010000001">
    <property type="protein sequence ID" value="CAG4989454.1"/>
    <property type="molecule type" value="Genomic_DNA"/>
</dbReference>
<dbReference type="PANTHER" id="PTHR43394">
    <property type="entry name" value="ATP-DEPENDENT PERMEASE MDL1, MITOCHONDRIAL"/>
    <property type="match status" value="1"/>
</dbReference>
<evidence type="ECO:0000256" key="4">
    <source>
        <dbReference type="ARBA" id="ARBA00022692"/>
    </source>
</evidence>
<dbReference type="InterPro" id="IPR003593">
    <property type="entry name" value="AAA+_ATPase"/>
</dbReference>
<dbReference type="InterPro" id="IPR036640">
    <property type="entry name" value="ABC1_TM_sf"/>
</dbReference>
<evidence type="ECO:0000256" key="7">
    <source>
        <dbReference type="ARBA" id="ARBA00022989"/>
    </source>
</evidence>
<name>A0A916J837_9BACT</name>
<dbReference type="Proteomes" id="UP000680038">
    <property type="component" value="Unassembled WGS sequence"/>
</dbReference>
<keyword evidence="7" id="KW-1133">Transmembrane helix</keyword>
<dbReference type="GO" id="GO:0005886">
    <property type="term" value="C:plasma membrane"/>
    <property type="evidence" value="ECO:0007669"/>
    <property type="project" value="UniProtKB-SubCell"/>
</dbReference>
<dbReference type="InterPro" id="IPR017871">
    <property type="entry name" value="ABC_transporter-like_CS"/>
</dbReference>
<keyword evidence="11" id="KW-1185">Reference proteome</keyword>
<dbReference type="PROSITE" id="PS00211">
    <property type="entry name" value="ABC_TRANSPORTER_1"/>
    <property type="match status" value="1"/>
</dbReference>
<evidence type="ECO:0000256" key="3">
    <source>
        <dbReference type="ARBA" id="ARBA00022475"/>
    </source>
</evidence>
<dbReference type="SUPFAM" id="SSF52540">
    <property type="entry name" value="P-loop containing nucleoside triphosphate hydrolases"/>
    <property type="match status" value="1"/>
</dbReference>
<dbReference type="InterPro" id="IPR027417">
    <property type="entry name" value="P-loop_NTPase"/>
</dbReference>
<proteinExistence type="predicted"/>
<accession>A0A916J837</accession>
<dbReference type="GO" id="GO:0016887">
    <property type="term" value="F:ATP hydrolysis activity"/>
    <property type="evidence" value="ECO:0007669"/>
    <property type="project" value="InterPro"/>
</dbReference>
<organism evidence="10 11">
    <name type="scientific">Dyadobacter helix</name>
    <dbReference type="NCBI Taxonomy" id="2822344"/>
    <lineage>
        <taxon>Bacteria</taxon>
        <taxon>Pseudomonadati</taxon>
        <taxon>Bacteroidota</taxon>
        <taxon>Cytophagia</taxon>
        <taxon>Cytophagales</taxon>
        <taxon>Spirosomataceae</taxon>
        <taxon>Dyadobacter</taxon>
    </lineage>
</organism>
<dbReference type="Gene3D" id="3.40.50.300">
    <property type="entry name" value="P-loop containing nucleotide triphosphate hydrolases"/>
    <property type="match status" value="1"/>
</dbReference>
<evidence type="ECO:0000256" key="8">
    <source>
        <dbReference type="ARBA" id="ARBA00023136"/>
    </source>
</evidence>
<protein>
    <submittedName>
        <fullName evidence="10">Alpha-hemolysin translocation ATP-binding protein HlyB</fullName>
    </submittedName>
</protein>
<keyword evidence="6 10" id="KW-0067">ATP-binding</keyword>
<dbReference type="InterPro" id="IPR039421">
    <property type="entry name" value="Type_1_exporter"/>
</dbReference>
<keyword evidence="4" id="KW-0812">Transmembrane</keyword>
<reference evidence="10" key="1">
    <citation type="submission" date="2021-04" db="EMBL/GenBank/DDBJ databases">
        <authorList>
            <person name="Rodrigo-Torres L."/>
            <person name="Arahal R. D."/>
            <person name="Lucena T."/>
        </authorList>
    </citation>
    <scope>NUCLEOTIDE SEQUENCE</scope>
    <source>
        <strain evidence="10">CECT 9275</strain>
    </source>
</reference>
<dbReference type="Gene3D" id="1.20.1560.10">
    <property type="entry name" value="ABC transporter type 1, transmembrane domain"/>
    <property type="match status" value="1"/>
</dbReference>
<evidence type="ECO:0000256" key="5">
    <source>
        <dbReference type="ARBA" id="ARBA00022741"/>
    </source>
</evidence>
<dbReference type="GO" id="GO:0005524">
    <property type="term" value="F:ATP binding"/>
    <property type="evidence" value="ECO:0007669"/>
    <property type="project" value="UniProtKB-KW"/>
</dbReference>
<evidence type="ECO:0000256" key="2">
    <source>
        <dbReference type="ARBA" id="ARBA00022448"/>
    </source>
</evidence>
<sequence length="305" mass="33881">MLSVQYIIGQMNLPINSFVTFIRSYQDAKLSIERLGEIHNKANEENPDGQLINELPDNKSIHISALNFRYGSSSSQLVLDNINFTIPEGKVTAIVGASGSGKTTLLKLLLKYHEPTDGKIEVGRSNLKNMRYNFWRRQCGVVMQEGYIFADSVARNISESDENGAINRKKLAHSVHVANIGNFVHQLPNGYNTRIGASGMGISGGQRQRILIARAVYKNPEYIFFDEATSALDANNEAVIMKNLEDFFQGKTVVVVAHRLSTVKNADQIIVLDRGTIIESGTHNELVSSKGYYYSLVKNQLELGN</sequence>
<dbReference type="AlphaFoldDB" id="A0A916J837"/>
<evidence type="ECO:0000313" key="11">
    <source>
        <dbReference type="Proteomes" id="UP000680038"/>
    </source>
</evidence>
<keyword evidence="2" id="KW-0813">Transport</keyword>
<dbReference type="GO" id="GO:0015421">
    <property type="term" value="F:ABC-type oligopeptide transporter activity"/>
    <property type="evidence" value="ECO:0007669"/>
    <property type="project" value="TreeGrafter"/>
</dbReference>
<comment type="caution">
    <text evidence="10">The sequence shown here is derived from an EMBL/GenBank/DDBJ whole genome shotgun (WGS) entry which is preliminary data.</text>
</comment>
<evidence type="ECO:0000259" key="9">
    <source>
        <dbReference type="PROSITE" id="PS50893"/>
    </source>
</evidence>
<dbReference type="PROSITE" id="PS50893">
    <property type="entry name" value="ABC_TRANSPORTER_2"/>
    <property type="match status" value="1"/>
</dbReference>
<dbReference type="SMART" id="SM00382">
    <property type="entry name" value="AAA"/>
    <property type="match status" value="1"/>
</dbReference>
<feature type="domain" description="ABC transporter" evidence="9">
    <location>
        <begin position="61"/>
        <end position="299"/>
    </location>
</feature>